<feature type="compositionally biased region" description="Basic and acidic residues" evidence="3">
    <location>
        <begin position="58"/>
        <end position="93"/>
    </location>
</feature>
<accession>H3KDG8</accession>
<protein>
    <recommendedName>
        <fullName evidence="4">HipA-like C-terminal domain-containing protein</fullName>
    </recommendedName>
</protein>
<dbReference type="RefSeq" id="WP_008541454.1">
    <property type="nucleotide sequence ID" value="NZ_JH604918.1"/>
</dbReference>
<comment type="caution">
    <text evidence="5">The sequence shown here is derived from an EMBL/GenBank/DDBJ whole genome shotgun (WGS) entry which is preliminary data.</text>
</comment>
<reference evidence="5 6" key="1">
    <citation type="submission" date="2011-11" db="EMBL/GenBank/DDBJ databases">
        <authorList>
            <person name="Weinstock G."/>
            <person name="Sodergren E."/>
            <person name="Clifton S."/>
            <person name="Fulton L."/>
            <person name="Fulton B."/>
            <person name="Courtney L."/>
            <person name="Fronick C."/>
            <person name="Harrison M."/>
            <person name="Strong C."/>
            <person name="Farmer C."/>
            <person name="Delahaunty K."/>
            <person name="Markovic C."/>
            <person name="Hall O."/>
            <person name="Minx P."/>
            <person name="Tomlinson C."/>
            <person name="Mitreva M."/>
            <person name="Hou S."/>
            <person name="Chen J."/>
            <person name="Wollam A."/>
            <person name="Pepin K.H."/>
            <person name="Johnson M."/>
            <person name="Bhonagiri V."/>
            <person name="Zhang X."/>
            <person name="Suruliraj S."/>
            <person name="Warren W."/>
            <person name="Chinwalla A."/>
            <person name="Mardis E.R."/>
            <person name="Wilson R.K."/>
        </authorList>
    </citation>
    <scope>NUCLEOTIDE SEQUENCE [LARGE SCALE GENOMIC DNA]</scope>
    <source>
        <strain evidence="5 6">YIT 11816</strain>
    </source>
</reference>
<keyword evidence="1" id="KW-0808">Transferase</keyword>
<sequence length="546" mass="60256">MLLPSFRAFDVVVNGLPGAPKAGTLLLPVRRKKVAQMNGDNMRVYGADDSPSSWNDQRTAERSFDRSSDRYVDRSSDRYADRRDARSPSRDGWTDPNVIASWDRPKGRRGASGRESASLPSYLEADAKRALTSKATGLTETIGRRHSGPFTDPLKFAPNPRSQKDPWPTIERALPPVPHFIYDEGWLDKGFALGFDLPMVRGLQTPHEQRGSFGFLEDRRVHDSILSLYLEAGREGLALPFPEDATPLELSAVRIPHADHHAGGISLLENHWAAGLREPVPDRSTQVDALLYAWHASERDRARREDWTVLLPAMSFPGPEGRFVVRSGRTSALLQTRAAAAPVDAALWRELALRLARRCGIETVASDWVNVMGTNVLFLERYDRDADGRAQLTLSGETLGGDPKSGLSYLGLADILNSSGAEPAKDLPRIWRRMVFSHLCGADADVPAHWQFIRSTYGWKLAPAHAFSIAPPGMNVHRPITVDGKQTLKSADDAVSLAPYFGMKVAEAKAALSEMRKVMLGWERLAFSLGADPRECALMAPVLDDV</sequence>
<feature type="region of interest" description="Disordered" evidence="3">
    <location>
        <begin position="42"/>
        <end position="120"/>
    </location>
</feature>
<dbReference type="Proteomes" id="UP000004956">
    <property type="component" value="Unassembled WGS sequence"/>
</dbReference>
<dbReference type="OrthoDB" id="9805913at2"/>
<dbReference type="InterPro" id="IPR012893">
    <property type="entry name" value="HipA-like_C"/>
</dbReference>
<evidence type="ECO:0000313" key="5">
    <source>
        <dbReference type="EMBL" id="EHY31829.1"/>
    </source>
</evidence>
<feature type="region of interest" description="Disordered" evidence="3">
    <location>
        <begin position="142"/>
        <end position="168"/>
    </location>
</feature>
<dbReference type="Pfam" id="PF07804">
    <property type="entry name" value="HipA_C"/>
    <property type="match status" value="1"/>
</dbReference>
<dbReference type="GO" id="GO:0016301">
    <property type="term" value="F:kinase activity"/>
    <property type="evidence" value="ECO:0007669"/>
    <property type="project" value="UniProtKB-KW"/>
</dbReference>
<evidence type="ECO:0000256" key="1">
    <source>
        <dbReference type="ARBA" id="ARBA00022679"/>
    </source>
</evidence>
<evidence type="ECO:0000313" key="6">
    <source>
        <dbReference type="Proteomes" id="UP000004956"/>
    </source>
</evidence>
<dbReference type="PATRIC" id="fig|762967.3.peg.621"/>
<name>H3KDG8_9BURK</name>
<dbReference type="HOGENOM" id="CLU_498672_0_0_4"/>
<dbReference type="AlphaFoldDB" id="H3KDG8"/>
<evidence type="ECO:0000256" key="2">
    <source>
        <dbReference type="ARBA" id="ARBA00022777"/>
    </source>
</evidence>
<gene>
    <name evidence="5" type="ORF">HMPREF9440_00777</name>
</gene>
<keyword evidence="6" id="KW-1185">Reference proteome</keyword>
<evidence type="ECO:0000259" key="4">
    <source>
        <dbReference type="Pfam" id="PF07804"/>
    </source>
</evidence>
<keyword evidence="2" id="KW-0418">Kinase</keyword>
<proteinExistence type="predicted"/>
<dbReference type="EMBL" id="AFBQ01000107">
    <property type="protein sequence ID" value="EHY31829.1"/>
    <property type="molecule type" value="Genomic_DNA"/>
</dbReference>
<dbReference type="STRING" id="762967.HMPREF9440_00777"/>
<evidence type="ECO:0000256" key="3">
    <source>
        <dbReference type="SAM" id="MobiDB-lite"/>
    </source>
</evidence>
<feature type="domain" description="HipA-like C-terminal" evidence="4">
    <location>
        <begin position="351"/>
        <end position="517"/>
    </location>
</feature>
<organism evidence="5 6">
    <name type="scientific">Sutterella parvirubra YIT 11816</name>
    <dbReference type="NCBI Taxonomy" id="762967"/>
    <lineage>
        <taxon>Bacteria</taxon>
        <taxon>Pseudomonadati</taxon>
        <taxon>Pseudomonadota</taxon>
        <taxon>Betaproteobacteria</taxon>
        <taxon>Burkholderiales</taxon>
        <taxon>Sutterellaceae</taxon>
        <taxon>Sutterella</taxon>
    </lineage>
</organism>